<dbReference type="InParanoid" id="A0A317XQZ0"/>
<feature type="compositionally biased region" description="Low complexity" evidence="8">
    <location>
        <begin position="1"/>
        <end position="18"/>
    </location>
</feature>
<feature type="compositionally biased region" description="Polar residues" evidence="8">
    <location>
        <begin position="692"/>
        <end position="704"/>
    </location>
</feature>
<dbReference type="PANTHER" id="PTHR12172:SF0">
    <property type="entry name" value="CELL CYCLE CHECKPOINT PROTEIN RAD17"/>
    <property type="match status" value="1"/>
</dbReference>
<evidence type="ECO:0000256" key="8">
    <source>
        <dbReference type="SAM" id="MobiDB-lite"/>
    </source>
</evidence>
<dbReference type="STRING" id="1882483.A0A317XQZ0"/>
<evidence type="ECO:0000256" key="7">
    <source>
        <dbReference type="ARBA" id="ARBA00023306"/>
    </source>
</evidence>
<evidence type="ECO:0000256" key="6">
    <source>
        <dbReference type="ARBA" id="ARBA00023242"/>
    </source>
</evidence>
<dbReference type="SUPFAM" id="SSF52540">
    <property type="entry name" value="P-loop containing nucleoside triphosphate hydrolases"/>
    <property type="match status" value="1"/>
</dbReference>
<keyword evidence="4" id="KW-0227">DNA damage</keyword>
<dbReference type="Proteomes" id="UP000246740">
    <property type="component" value="Unassembled WGS sequence"/>
</dbReference>
<feature type="region of interest" description="Disordered" evidence="8">
    <location>
        <begin position="783"/>
        <end position="815"/>
    </location>
</feature>
<evidence type="ECO:0000313" key="9">
    <source>
        <dbReference type="EMBL" id="PWZ00667.1"/>
    </source>
</evidence>
<dbReference type="OrthoDB" id="10265971at2759"/>
<keyword evidence="5" id="KW-0067">ATP-binding</keyword>
<keyword evidence="6" id="KW-0539">Nucleus</keyword>
<keyword evidence="3" id="KW-0547">Nucleotide-binding</keyword>
<feature type="region of interest" description="Disordered" evidence="8">
    <location>
        <begin position="457"/>
        <end position="491"/>
    </location>
</feature>
<organism evidence="9 10">
    <name type="scientific">Testicularia cyperi</name>
    <dbReference type="NCBI Taxonomy" id="1882483"/>
    <lineage>
        <taxon>Eukaryota</taxon>
        <taxon>Fungi</taxon>
        <taxon>Dikarya</taxon>
        <taxon>Basidiomycota</taxon>
        <taxon>Ustilaginomycotina</taxon>
        <taxon>Ustilaginomycetes</taxon>
        <taxon>Ustilaginales</taxon>
        <taxon>Anthracoideaceae</taxon>
        <taxon>Testicularia</taxon>
    </lineage>
</organism>
<dbReference type="GO" id="GO:0005634">
    <property type="term" value="C:nucleus"/>
    <property type="evidence" value="ECO:0007669"/>
    <property type="project" value="UniProtKB-SubCell"/>
</dbReference>
<comment type="similarity">
    <text evidence="2">Belongs to the rad17/RAD24 family.</text>
</comment>
<dbReference type="Gene3D" id="3.40.50.300">
    <property type="entry name" value="P-loop containing nucleotide triphosphate hydrolases"/>
    <property type="match status" value="1"/>
</dbReference>
<dbReference type="AlphaFoldDB" id="A0A317XQZ0"/>
<sequence length="840" mass="91312">MPPKQSKSAVSSAASGSVKKPKLRQNKLDFGTLPTRPLASRPLSFTPSFSLPSSEPAPRKATAPHLSPASASTPSRSKGKQKEVTTAEYQSTTGIPALGSSLWSERLAPAHIDELAVHPRKVQDVRTWLSEALNPASRIAAHRKLLTLTGPAGAGKSTVVRALSSATELDFDIIEWHNGPSAYDETSPQNGTSFVQRFNTFLQKGARYPTLAFRTDSGEEVFCDDTFEQHASTSEALRRKIILIDDLPNIHHHPTKQVFQACLERFLLQAEALSTHGTQYAPVVLIITESSPREDQDRWVTDSSISLWRERLNSIVDARTVLNDAIRRHASYAEIRFNPVAPTILLKGLKRAIDNETRTRGTSLAKLSSELLRAVAEDAAGDIRAAVNSLQFICQNSTHFEALAASNTGSKRKRSGATSDSTAALRRLMPLVSGRESSLALFHAIGRVLYNKRIGDPGDDDGAAEDHRATQGRANSATEEDNGNSQSDGEQTDLAARLKRAMKAISLGASDQSEAVAPSDGAQYELPQHLAHLRRRRSRVDVDQLWADLPVDASMFQLYLHQNYPQFTAEVEDCEAIVDCISAADALSVLEDSYRHSSLLSYYGFLITVHGSLLGLPSPVARQHQKLGKATYWEVQKKTRQTLEAVDELKAWLCGGGGRLLAEPGEPGEPGWGQGGSSSWSETRFRRTKFSNLGSFSSTDSDAGQESGLEPRGDAGLGESLRSSLLHCNVVSLTTEVLPLLAMIRPEGSPANLLTLARMRFDYAGVADLAARTLDEHEIGLEGQVEEEESSMEQKANVSNRSGSSARASSSDVAATTKLEVAKPVVEEKLYLSDDDIADF</sequence>
<dbReference type="InterPro" id="IPR004582">
    <property type="entry name" value="Checkpoint_prot_Rad17_Rad24"/>
</dbReference>
<gene>
    <name evidence="9" type="ORF">BCV70DRAFT_199934</name>
</gene>
<dbReference type="GO" id="GO:0003689">
    <property type="term" value="F:DNA clamp loader activity"/>
    <property type="evidence" value="ECO:0007669"/>
    <property type="project" value="TreeGrafter"/>
</dbReference>
<evidence type="ECO:0000256" key="5">
    <source>
        <dbReference type="ARBA" id="ARBA00022840"/>
    </source>
</evidence>
<keyword evidence="7" id="KW-0131">Cell cycle</keyword>
<feature type="compositionally biased region" description="Low complexity" evidence="8">
    <location>
        <begin position="40"/>
        <end position="56"/>
    </location>
</feature>
<evidence type="ECO:0000256" key="4">
    <source>
        <dbReference type="ARBA" id="ARBA00022763"/>
    </source>
</evidence>
<dbReference type="GO" id="GO:0006281">
    <property type="term" value="P:DNA repair"/>
    <property type="evidence" value="ECO:0007669"/>
    <property type="project" value="InterPro"/>
</dbReference>
<dbReference type="Gene3D" id="1.10.8.60">
    <property type="match status" value="1"/>
</dbReference>
<feature type="compositionally biased region" description="Polar residues" evidence="8">
    <location>
        <begin position="472"/>
        <end position="489"/>
    </location>
</feature>
<dbReference type="Pfam" id="PF03215">
    <property type="entry name" value="Rad17"/>
    <property type="match status" value="1"/>
</dbReference>
<evidence type="ECO:0000256" key="3">
    <source>
        <dbReference type="ARBA" id="ARBA00022741"/>
    </source>
</evidence>
<keyword evidence="10" id="KW-1185">Reference proteome</keyword>
<name>A0A317XQZ0_9BASI</name>
<evidence type="ECO:0000256" key="2">
    <source>
        <dbReference type="ARBA" id="ARBA00006168"/>
    </source>
</evidence>
<evidence type="ECO:0000256" key="1">
    <source>
        <dbReference type="ARBA" id="ARBA00004123"/>
    </source>
</evidence>
<dbReference type="GO" id="GO:0000077">
    <property type="term" value="P:DNA damage checkpoint signaling"/>
    <property type="evidence" value="ECO:0007669"/>
    <property type="project" value="TreeGrafter"/>
</dbReference>
<dbReference type="EMBL" id="KZ819192">
    <property type="protein sequence ID" value="PWZ00667.1"/>
    <property type="molecule type" value="Genomic_DNA"/>
</dbReference>
<evidence type="ECO:0000313" key="10">
    <source>
        <dbReference type="Proteomes" id="UP000246740"/>
    </source>
</evidence>
<feature type="region of interest" description="Disordered" evidence="8">
    <location>
        <begin position="692"/>
        <end position="716"/>
    </location>
</feature>
<dbReference type="GO" id="GO:0033314">
    <property type="term" value="P:mitotic DNA replication checkpoint signaling"/>
    <property type="evidence" value="ECO:0007669"/>
    <property type="project" value="TreeGrafter"/>
</dbReference>
<accession>A0A317XQZ0</accession>
<reference evidence="9 10" key="1">
    <citation type="journal article" date="2018" name="Mol. Biol. Evol.">
        <title>Broad Genomic Sampling Reveals a Smut Pathogenic Ancestry of the Fungal Clade Ustilaginomycotina.</title>
        <authorList>
            <person name="Kijpornyongpan T."/>
            <person name="Mondo S.J."/>
            <person name="Barry K."/>
            <person name="Sandor L."/>
            <person name="Lee J."/>
            <person name="Lipzen A."/>
            <person name="Pangilinan J."/>
            <person name="LaButti K."/>
            <person name="Hainaut M."/>
            <person name="Henrissat B."/>
            <person name="Grigoriev I.V."/>
            <person name="Spatafora J.W."/>
            <person name="Aime M.C."/>
        </authorList>
    </citation>
    <scope>NUCLEOTIDE SEQUENCE [LARGE SCALE GENOMIC DNA]</scope>
    <source>
        <strain evidence="9 10">MCA 3645</strain>
    </source>
</reference>
<dbReference type="GO" id="GO:0003682">
    <property type="term" value="F:chromatin binding"/>
    <property type="evidence" value="ECO:0007669"/>
    <property type="project" value="TreeGrafter"/>
</dbReference>
<dbReference type="PANTHER" id="PTHR12172">
    <property type="entry name" value="CELL CYCLE CHECKPOINT PROTEIN RAD17"/>
    <property type="match status" value="1"/>
</dbReference>
<dbReference type="GO" id="GO:0005524">
    <property type="term" value="F:ATP binding"/>
    <property type="evidence" value="ECO:0007669"/>
    <property type="project" value="UniProtKB-KW"/>
</dbReference>
<proteinExistence type="inferred from homology"/>
<feature type="compositionally biased region" description="Low complexity" evidence="8">
    <location>
        <begin position="793"/>
        <end position="815"/>
    </location>
</feature>
<comment type="subcellular location">
    <subcellularLocation>
        <location evidence="1">Nucleus</location>
    </subcellularLocation>
</comment>
<feature type="region of interest" description="Disordered" evidence="8">
    <location>
        <begin position="1"/>
        <end position="91"/>
    </location>
</feature>
<evidence type="ECO:0008006" key="11">
    <source>
        <dbReference type="Google" id="ProtNLM"/>
    </source>
</evidence>
<dbReference type="InterPro" id="IPR027417">
    <property type="entry name" value="P-loop_NTPase"/>
</dbReference>
<protein>
    <recommendedName>
        <fullName evidence="11">Cell cycle checkpoint protein RAD17</fullName>
    </recommendedName>
</protein>